<dbReference type="PATRIC" id="fig|253.9.peg.4807"/>
<comment type="caution">
    <text evidence="2">The sequence shown here is derived from an EMBL/GenBank/DDBJ whole genome shotgun (WGS) entry which is preliminary data.</text>
</comment>
<dbReference type="OrthoDB" id="959177at2"/>
<dbReference type="Proteomes" id="UP000037953">
    <property type="component" value="Unassembled WGS sequence"/>
</dbReference>
<feature type="signal peptide" evidence="1">
    <location>
        <begin position="1"/>
        <end position="17"/>
    </location>
</feature>
<dbReference type="EMBL" id="LJOD01000009">
    <property type="protein sequence ID" value="KPE50606.1"/>
    <property type="molecule type" value="Genomic_DNA"/>
</dbReference>
<evidence type="ECO:0000313" key="3">
    <source>
        <dbReference type="Proteomes" id="UP000037953"/>
    </source>
</evidence>
<evidence type="ECO:0000313" key="2">
    <source>
        <dbReference type="EMBL" id="KPE50606.1"/>
    </source>
</evidence>
<proteinExistence type="predicted"/>
<dbReference type="AlphaFoldDB" id="A0A0N0ZTS5"/>
<accession>A0A0N0ZTS5</accession>
<dbReference type="SUPFAM" id="SSF82185">
    <property type="entry name" value="Histone H3 K4-specific methyltransferase SET7/9 N-terminal domain"/>
    <property type="match status" value="2"/>
</dbReference>
<name>A0A0N0ZTS5_CHRID</name>
<reference evidence="2 3" key="1">
    <citation type="journal article" date="2015" name="Genom Data">
        <title>Draft genome sequence of a multidrug-resistant Chryseobacterium indologenes isolate from Malaysia.</title>
        <authorList>
            <person name="Yu C.Y."/>
            <person name="Ang G.Y."/>
            <person name="Cheng H.J."/>
            <person name="Cheong Y.M."/>
            <person name="Yin W.F."/>
            <person name="Chan K.G."/>
        </authorList>
    </citation>
    <scope>NUCLEOTIDE SEQUENCE [LARGE SCALE GENOMIC DNA]</scope>
    <source>
        <strain evidence="2 3">CI_885</strain>
    </source>
</reference>
<sequence length="206" mass="23808">MKCIFLLLIYASTWAVAQKPCGFKDGLQEGSCKDFYENGQVKQIVEWKKGKIDGDAVYYYENGKVKAKGENKKGYKSKEWTYYDQNGVLTSREYFRNGEKNIYDDNSTATFYSPNGKINEVSNYRLGKLDGESKLYHEDGKSVKQVGFYEKGLAQGKWKVYYPSGKLQRETELVNDKRHGNRIHYREDGSIEKTEVYKDGQLISTK</sequence>
<reference evidence="3" key="2">
    <citation type="submission" date="2015-09" db="EMBL/GenBank/DDBJ databases">
        <title>Draft genome sequence of a multidrug-resistant Chryseobacterium indologenes isolate from Malaysia.</title>
        <authorList>
            <person name="Yu C.Y."/>
            <person name="Ang G.Y."/>
            <person name="Chan K.-G."/>
        </authorList>
    </citation>
    <scope>NUCLEOTIDE SEQUENCE [LARGE SCALE GENOMIC DNA]</scope>
    <source>
        <strain evidence="3">CI_885</strain>
    </source>
</reference>
<protein>
    <recommendedName>
        <fullName evidence="4">Toxin-antitoxin system YwqK family antitoxin</fullName>
    </recommendedName>
</protein>
<dbReference type="Gene3D" id="2.20.110.10">
    <property type="entry name" value="Histone H3 K4-specific methyltransferase SET7/9 N-terminal domain"/>
    <property type="match status" value="1"/>
</dbReference>
<gene>
    <name evidence="2" type="ORF">AOB46_14630</name>
</gene>
<dbReference type="Pfam" id="PF07661">
    <property type="entry name" value="MORN_2"/>
    <property type="match status" value="6"/>
</dbReference>
<dbReference type="RefSeq" id="WP_062700638.1">
    <property type="nucleotide sequence ID" value="NZ_LJOD01000009.1"/>
</dbReference>
<organism evidence="2 3">
    <name type="scientific">Chryseobacterium indologenes</name>
    <name type="common">Flavobacterium indologenes</name>
    <dbReference type="NCBI Taxonomy" id="253"/>
    <lineage>
        <taxon>Bacteria</taxon>
        <taxon>Pseudomonadati</taxon>
        <taxon>Bacteroidota</taxon>
        <taxon>Flavobacteriia</taxon>
        <taxon>Flavobacteriales</taxon>
        <taxon>Weeksellaceae</taxon>
        <taxon>Chryseobacterium group</taxon>
        <taxon>Chryseobacterium</taxon>
    </lineage>
</organism>
<dbReference type="Gene3D" id="3.90.930.1">
    <property type="match status" value="1"/>
</dbReference>
<feature type="chain" id="PRO_5005865142" description="Toxin-antitoxin system YwqK family antitoxin" evidence="1">
    <location>
        <begin position="18"/>
        <end position="206"/>
    </location>
</feature>
<evidence type="ECO:0008006" key="4">
    <source>
        <dbReference type="Google" id="ProtNLM"/>
    </source>
</evidence>
<evidence type="ECO:0000256" key="1">
    <source>
        <dbReference type="SAM" id="SignalP"/>
    </source>
</evidence>
<dbReference type="InterPro" id="IPR011652">
    <property type="entry name" value="MORN_2"/>
</dbReference>
<keyword evidence="1" id="KW-0732">Signal</keyword>